<name>A0A085LQA5_9BILA</name>
<accession>A0A085LQA5</accession>
<reference evidence="2 3" key="1">
    <citation type="journal article" date="2014" name="Nat. Genet.">
        <title>Genome and transcriptome of the porcine whipworm Trichuris suis.</title>
        <authorList>
            <person name="Jex A.R."/>
            <person name="Nejsum P."/>
            <person name="Schwarz E.M."/>
            <person name="Hu L."/>
            <person name="Young N.D."/>
            <person name="Hall R.S."/>
            <person name="Korhonen P.K."/>
            <person name="Liao S."/>
            <person name="Thamsborg S."/>
            <person name="Xia J."/>
            <person name="Xu P."/>
            <person name="Wang S."/>
            <person name="Scheerlinck J.P."/>
            <person name="Hofmann A."/>
            <person name="Sternberg P.W."/>
            <person name="Wang J."/>
            <person name="Gasser R.B."/>
        </authorList>
    </citation>
    <scope>NUCLEOTIDE SEQUENCE [LARGE SCALE GENOMIC DNA]</scope>
    <source>
        <strain evidence="2">DCEP-RM93M</strain>
    </source>
</reference>
<dbReference type="AlphaFoldDB" id="A0A085LQA5"/>
<dbReference type="PANTHER" id="PTHR33198:SF19">
    <property type="entry name" value="CCHC-TYPE DOMAIN-CONTAINING PROTEIN"/>
    <property type="match status" value="1"/>
</dbReference>
<evidence type="ECO:0000256" key="1">
    <source>
        <dbReference type="SAM" id="MobiDB-lite"/>
    </source>
</evidence>
<feature type="region of interest" description="Disordered" evidence="1">
    <location>
        <begin position="183"/>
        <end position="227"/>
    </location>
</feature>
<evidence type="ECO:0000313" key="3">
    <source>
        <dbReference type="Proteomes" id="UP000030764"/>
    </source>
</evidence>
<keyword evidence="3" id="KW-1185">Reference proteome</keyword>
<proteinExistence type="predicted"/>
<dbReference type="EMBL" id="KL363338">
    <property type="protein sequence ID" value="KFD47151.1"/>
    <property type="molecule type" value="Genomic_DNA"/>
</dbReference>
<dbReference type="Proteomes" id="UP000030764">
    <property type="component" value="Unassembled WGS sequence"/>
</dbReference>
<feature type="compositionally biased region" description="Basic and acidic residues" evidence="1">
    <location>
        <begin position="196"/>
        <end position="210"/>
    </location>
</feature>
<sequence>MTGANHFEPFAPQKAASWSLYIERLNFHFEAHDVKADAKKRGILLSVCGNSTYALIRSVIRPKLPNELSYEQITTAMKQYFNPEPSEIVERFRFYKRDQRPNESINDFVAELRRLSEHCNFGNGLDTALRDRFVCGISDEELQRRLLAEQVATFDAALKEALATETARLESIEIRTGQVIGDIQQIRTKPHKRRPREKETGSGQETERAPNRMSSLRGPARRSDLSI</sequence>
<evidence type="ECO:0000313" key="2">
    <source>
        <dbReference type="EMBL" id="KFD47151.1"/>
    </source>
</evidence>
<evidence type="ECO:0008006" key="4">
    <source>
        <dbReference type="Google" id="ProtNLM"/>
    </source>
</evidence>
<protein>
    <recommendedName>
        <fullName evidence="4">Retrotransposon gag domain-containing protein</fullName>
    </recommendedName>
</protein>
<gene>
    <name evidence="2" type="ORF">M513_11960</name>
</gene>
<dbReference type="PANTHER" id="PTHR33198">
    <property type="entry name" value="ANK_REP_REGION DOMAIN-CONTAINING PROTEIN-RELATED"/>
    <property type="match status" value="1"/>
</dbReference>
<organism evidence="2 3">
    <name type="scientific">Trichuris suis</name>
    <name type="common">pig whipworm</name>
    <dbReference type="NCBI Taxonomy" id="68888"/>
    <lineage>
        <taxon>Eukaryota</taxon>
        <taxon>Metazoa</taxon>
        <taxon>Ecdysozoa</taxon>
        <taxon>Nematoda</taxon>
        <taxon>Enoplea</taxon>
        <taxon>Dorylaimia</taxon>
        <taxon>Trichinellida</taxon>
        <taxon>Trichuridae</taxon>
        <taxon>Trichuris</taxon>
    </lineage>
</organism>